<keyword evidence="2" id="KW-1185">Reference proteome</keyword>
<proteinExistence type="predicted"/>
<gene>
    <name evidence="1" type="ORF">D6851_13370</name>
</gene>
<evidence type="ECO:0000313" key="2">
    <source>
        <dbReference type="Proteomes" id="UP000284395"/>
    </source>
</evidence>
<accession>A0A420EE59</accession>
<reference evidence="1 2" key="1">
    <citation type="submission" date="2018-09" db="EMBL/GenBank/DDBJ databases">
        <title>Altererythrobacter spongiae sp. nov., isolated from a marine sponge.</title>
        <authorList>
            <person name="Zhuang L."/>
            <person name="Luo L."/>
        </authorList>
    </citation>
    <scope>NUCLEOTIDE SEQUENCE [LARGE SCALE GENOMIC DNA]</scope>
    <source>
        <strain evidence="1 2">HN-Y73</strain>
    </source>
</reference>
<dbReference type="Proteomes" id="UP000284395">
    <property type="component" value="Unassembled WGS sequence"/>
</dbReference>
<organism evidence="1 2">
    <name type="scientific">Altericroceibacterium spongiae</name>
    <dbReference type="NCBI Taxonomy" id="2320269"/>
    <lineage>
        <taxon>Bacteria</taxon>
        <taxon>Pseudomonadati</taxon>
        <taxon>Pseudomonadota</taxon>
        <taxon>Alphaproteobacteria</taxon>
        <taxon>Sphingomonadales</taxon>
        <taxon>Erythrobacteraceae</taxon>
        <taxon>Altericroceibacterium</taxon>
    </lineage>
</organism>
<evidence type="ECO:0000313" key="1">
    <source>
        <dbReference type="EMBL" id="RKF19009.1"/>
    </source>
</evidence>
<protein>
    <submittedName>
        <fullName evidence="1">Uncharacterized protein</fullName>
    </submittedName>
</protein>
<name>A0A420EE59_9SPHN</name>
<sequence length="313" mass="34772">MNMQFEKIAQSIAADGIIASSDILALRRTGWSDGEITPSQAKAIFDLNDALTERPEEWVDFFVEAIGDHVLNGIDPKGHVSEEQGYWLISRLSDSGHLNSMAELHLLTRLVEQADSVPENLRCFILEELERAILTGTGPTRCGGELAANHVTSAECTILRRVIFAPASDRPAAVSKREADLLFRIKQATRHAENAPEWEQLFVQGVANYLRGFSPSNAQLSRKKAKALDKFMSDRNHHAGRFLGRMAQEAPNSMGVVFGRKRTDSTVSLDKQVARAAQISTTEQKWLDDHLGPRGERDDYDCALLAFLSEERG</sequence>
<dbReference type="EMBL" id="RAPF01000007">
    <property type="protein sequence ID" value="RKF19009.1"/>
    <property type="molecule type" value="Genomic_DNA"/>
</dbReference>
<comment type="caution">
    <text evidence="1">The sequence shown here is derived from an EMBL/GenBank/DDBJ whole genome shotgun (WGS) entry which is preliminary data.</text>
</comment>
<dbReference type="AlphaFoldDB" id="A0A420EE59"/>